<evidence type="ECO:0000256" key="7">
    <source>
        <dbReference type="ARBA" id="ARBA00022619"/>
    </source>
</evidence>
<dbReference type="GO" id="GO:0008686">
    <property type="term" value="F:3,4-dihydroxy-2-butanone-4-phosphate synthase activity"/>
    <property type="evidence" value="ECO:0007669"/>
    <property type="project" value="InterPro"/>
</dbReference>
<keyword evidence="11" id="KW-0862">Zinc</keyword>
<dbReference type="EMBL" id="JNSL01000014">
    <property type="protein sequence ID" value="KGA21095.1"/>
    <property type="molecule type" value="Genomic_DNA"/>
</dbReference>
<sequence>MSTLTPIEKALADFAAGAIVIVVDNEDRENEGDFIMLAEKATPEKVAFMNRYSTGLLCAPMNRERARILGLPLMWAKNQDTNKTAFTVTTDAKKNLTTGVSATERATTFTELARASASADDFVRPGHVLPLIAADGLLEDRQGHTEAAVAMATLVGAQPVGLLCEIVNEDGSMSRMPDLEKFAAQHSLPIISIEALAEYARTKNIAKHVPALPKLVWANLPLESGAWKISSFTNSAGIDHAIVAFGDINGASEVLMRVHSECLTGDVFSSKRCDCQAQLHHSLDRIAAAGSGVVIYLRAHEGRGIGLAEKIKAYALQDQGQDTVQANISLGHESDERSFNDVVVIAKALGISSVRLLTNNPDKISTLTAAGISVAVEEISVGLSDFNQKYLETKRTVMGHLMGKAK</sequence>
<dbReference type="Pfam" id="PF00926">
    <property type="entry name" value="DHBP_synthase"/>
    <property type="match status" value="1"/>
</dbReference>
<dbReference type="NCBIfam" id="TIGR00505">
    <property type="entry name" value="ribA"/>
    <property type="match status" value="1"/>
</dbReference>
<comment type="catalytic activity">
    <reaction evidence="16">
        <text>GTP + 4 H2O = 2,5-diamino-6-hydroxy-4-(5-phosphoribosylamino)-pyrimidine + formate + 2 phosphate + 3 H(+)</text>
        <dbReference type="Rhea" id="RHEA:23704"/>
        <dbReference type="ChEBI" id="CHEBI:15377"/>
        <dbReference type="ChEBI" id="CHEBI:15378"/>
        <dbReference type="ChEBI" id="CHEBI:15740"/>
        <dbReference type="ChEBI" id="CHEBI:37565"/>
        <dbReference type="ChEBI" id="CHEBI:43474"/>
        <dbReference type="ChEBI" id="CHEBI:58614"/>
        <dbReference type="EC" id="3.5.4.25"/>
    </reaction>
</comment>
<comment type="caution">
    <text evidence="18">The sequence shown here is derived from an EMBL/GenBank/DDBJ whole genome shotgun (WGS) entry which is preliminary data.</text>
</comment>
<keyword evidence="7" id="KW-0686">Riboflavin biosynthesis</keyword>
<dbReference type="GO" id="GO:0046872">
    <property type="term" value="F:metal ion binding"/>
    <property type="evidence" value="ECO:0007669"/>
    <property type="project" value="UniProtKB-KW"/>
</dbReference>
<gene>
    <name evidence="18" type="ORF">GM51_3865</name>
</gene>
<dbReference type="GO" id="GO:0005525">
    <property type="term" value="F:GTP binding"/>
    <property type="evidence" value="ECO:0007669"/>
    <property type="project" value="UniProtKB-KW"/>
</dbReference>
<keyword evidence="13" id="KW-0342">GTP-binding</keyword>
<dbReference type="GO" id="GO:0005829">
    <property type="term" value="C:cytosol"/>
    <property type="evidence" value="ECO:0007669"/>
    <property type="project" value="TreeGrafter"/>
</dbReference>
<keyword evidence="10" id="KW-0378">Hydrolase</keyword>
<comment type="cofactor">
    <cofactor evidence="1">
        <name>Mn(2+)</name>
        <dbReference type="ChEBI" id="CHEBI:29035"/>
    </cofactor>
</comment>
<dbReference type="FunFam" id="3.40.50.10990:FF:000002">
    <property type="entry name" value="GTP cyclohydrolase-2"/>
    <property type="match status" value="1"/>
</dbReference>
<dbReference type="GO" id="GO:0003935">
    <property type="term" value="F:GTP cyclohydrolase II activity"/>
    <property type="evidence" value="ECO:0007669"/>
    <property type="project" value="UniProtKB-EC"/>
</dbReference>
<evidence type="ECO:0000256" key="11">
    <source>
        <dbReference type="ARBA" id="ARBA00022833"/>
    </source>
</evidence>
<comment type="pathway">
    <text evidence="4">Cofactor biosynthesis; riboflavin biosynthesis; 5-amino-6-(D-ribitylamino)uracil from GTP: step 1/4.</text>
</comment>
<evidence type="ECO:0000256" key="15">
    <source>
        <dbReference type="ARBA" id="ARBA00023239"/>
    </source>
</evidence>
<dbReference type="NCBIfam" id="TIGR00506">
    <property type="entry name" value="ribB"/>
    <property type="match status" value="1"/>
</dbReference>
<keyword evidence="15" id="KW-0456">Lyase</keyword>
<evidence type="ECO:0000313" key="18">
    <source>
        <dbReference type="EMBL" id="KGA21095.1"/>
    </source>
</evidence>
<dbReference type="PANTHER" id="PTHR21327:SF18">
    <property type="entry name" value="3,4-DIHYDROXY-2-BUTANONE 4-PHOSPHATE SYNTHASE"/>
    <property type="match status" value="1"/>
</dbReference>
<evidence type="ECO:0000256" key="13">
    <source>
        <dbReference type="ARBA" id="ARBA00023134"/>
    </source>
</evidence>
<evidence type="ECO:0000256" key="10">
    <source>
        <dbReference type="ARBA" id="ARBA00022801"/>
    </source>
</evidence>
<dbReference type="Pfam" id="PF00925">
    <property type="entry name" value="GTP_cyclohydro2"/>
    <property type="match status" value="1"/>
</dbReference>
<dbReference type="InterPro" id="IPR036144">
    <property type="entry name" value="RibA-like_sf"/>
</dbReference>
<dbReference type="NCBIfam" id="NF001591">
    <property type="entry name" value="PRK00393.1"/>
    <property type="match status" value="1"/>
</dbReference>
<comment type="similarity">
    <text evidence="5">In the N-terminal section; belongs to the DHBP synthase family.</text>
</comment>
<accession>A0A094QA39</accession>
<evidence type="ECO:0000256" key="12">
    <source>
        <dbReference type="ARBA" id="ARBA00022842"/>
    </source>
</evidence>
<dbReference type="PANTHER" id="PTHR21327">
    <property type="entry name" value="GTP CYCLOHYDROLASE II-RELATED"/>
    <property type="match status" value="1"/>
</dbReference>
<feature type="domain" description="GTP cyclohydrolase II" evidence="17">
    <location>
        <begin position="218"/>
        <end position="376"/>
    </location>
</feature>
<dbReference type="FunFam" id="3.90.870.10:FF:000001">
    <property type="entry name" value="Riboflavin biosynthesis protein RibBA"/>
    <property type="match status" value="1"/>
</dbReference>
<evidence type="ECO:0000256" key="4">
    <source>
        <dbReference type="ARBA" id="ARBA00004853"/>
    </source>
</evidence>
<evidence type="ECO:0000256" key="2">
    <source>
        <dbReference type="ARBA" id="ARBA00001946"/>
    </source>
</evidence>
<dbReference type="UniPathway" id="UPA00275">
    <property type="reaction ID" value="UER00400"/>
</dbReference>
<dbReference type="Gene3D" id="3.40.50.10990">
    <property type="entry name" value="GTP cyclohydrolase II"/>
    <property type="match status" value="1"/>
</dbReference>
<protein>
    <recommendedName>
        <fullName evidence="6">GTP cyclohydrolase II</fullName>
        <ecNumber evidence="6">3.5.4.25</ecNumber>
    </recommendedName>
</protein>
<proteinExistence type="inferred from homology"/>
<organism evidence="18">
    <name type="scientific">freshwater metagenome</name>
    <dbReference type="NCBI Taxonomy" id="449393"/>
    <lineage>
        <taxon>unclassified sequences</taxon>
        <taxon>metagenomes</taxon>
        <taxon>ecological metagenomes</taxon>
    </lineage>
</organism>
<evidence type="ECO:0000259" key="17">
    <source>
        <dbReference type="Pfam" id="PF00925"/>
    </source>
</evidence>
<dbReference type="InterPro" id="IPR032677">
    <property type="entry name" value="GTP_cyclohydro_II"/>
</dbReference>
<dbReference type="InterPro" id="IPR017945">
    <property type="entry name" value="DHBP_synth_RibB-like_a/b_dom"/>
</dbReference>
<keyword evidence="14" id="KW-0464">Manganese</keyword>
<keyword evidence="12" id="KW-0460">Magnesium</keyword>
<dbReference type="EC" id="3.5.4.25" evidence="6"/>
<dbReference type="GO" id="GO:0009231">
    <property type="term" value="P:riboflavin biosynthetic process"/>
    <property type="evidence" value="ECO:0007669"/>
    <property type="project" value="UniProtKB-UniPathway"/>
</dbReference>
<dbReference type="PIRSF" id="PIRSF001259">
    <property type="entry name" value="RibA"/>
    <property type="match status" value="1"/>
</dbReference>
<comment type="cofactor">
    <cofactor evidence="3">
        <name>Zn(2+)</name>
        <dbReference type="ChEBI" id="CHEBI:29105"/>
    </cofactor>
</comment>
<keyword evidence="8" id="KW-0479">Metal-binding</keyword>
<evidence type="ECO:0000256" key="6">
    <source>
        <dbReference type="ARBA" id="ARBA00012762"/>
    </source>
</evidence>
<dbReference type="SUPFAM" id="SSF142695">
    <property type="entry name" value="RibA-like"/>
    <property type="match status" value="1"/>
</dbReference>
<comment type="cofactor">
    <cofactor evidence="2">
        <name>Mg(2+)</name>
        <dbReference type="ChEBI" id="CHEBI:18420"/>
    </cofactor>
</comment>
<evidence type="ECO:0000256" key="8">
    <source>
        <dbReference type="ARBA" id="ARBA00022723"/>
    </source>
</evidence>
<dbReference type="CDD" id="cd00641">
    <property type="entry name" value="GTP_cyclohydro2"/>
    <property type="match status" value="1"/>
</dbReference>
<name>A0A094QA39_9ZZZZ</name>
<evidence type="ECO:0000256" key="1">
    <source>
        <dbReference type="ARBA" id="ARBA00001936"/>
    </source>
</evidence>
<evidence type="ECO:0000256" key="9">
    <source>
        <dbReference type="ARBA" id="ARBA00022741"/>
    </source>
</evidence>
<dbReference type="SUPFAM" id="SSF55821">
    <property type="entry name" value="YrdC/RibB"/>
    <property type="match status" value="1"/>
</dbReference>
<dbReference type="AlphaFoldDB" id="A0A094QA39"/>
<evidence type="ECO:0000256" key="3">
    <source>
        <dbReference type="ARBA" id="ARBA00001947"/>
    </source>
</evidence>
<keyword evidence="9" id="KW-0547">Nucleotide-binding</keyword>
<evidence type="ECO:0000256" key="14">
    <source>
        <dbReference type="ARBA" id="ARBA00023211"/>
    </source>
</evidence>
<dbReference type="Gene3D" id="3.90.870.10">
    <property type="entry name" value="DHBP synthase"/>
    <property type="match status" value="1"/>
</dbReference>
<evidence type="ECO:0000256" key="5">
    <source>
        <dbReference type="ARBA" id="ARBA00005520"/>
    </source>
</evidence>
<reference evidence="18" key="1">
    <citation type="submission" date="2014-06" db="EMBL/GenBank/DDBJ databases">
        <title>Key roles for freshwater Actinobacteria revealed by deep metagenomic sequencing.</title>
        <authorList>
            <person name="Ghai R."/>
            <person name="Mizuno C.M."/>
            <person name="Picazo A."/>
            <person name="Camacho A."/>
            <person name="Rodriguez-Valera F."/>
        </authorList>
    </citation>
    <scope>NUCLEOTIDE SEQUENCE</scope>
</reference>
<dbReference type="InterPro" id="IPR000926">
    <property type="entry name" value="RibA"/>
</dbReference>
<dbReference type="HAMAP" id="MF_00179">
    <property type="entry name" value="RibA"/>
    <property type="match status" value="1"/>
</dbReference>
<dbReference type="InterPro" id="IPR000422">
    <property type="entry name" value="DHBP_synthase_RibB"/>
</dbReference>
<evidence type="ECO:0000256" key="16">
    <source>
        <dbReference type="ARBA" id="ARBA00049295"/>
    </source>
</evidence>